<proteinExistence type="inferred from homology"/>
<dbReference type="Proteomes" id="UP000256601">
    <property type="component" value="Unassembled WGS sequence"/>
</dbReference>
<dbReference type="SUPFAM" id="SSF52949">
    <property type="entry name" value="Macro domain-like"/>
    <property type="match status" value="1"/>
</dbReference>
<comment type="catalytic activity">
    <reaction evidence="4">
        <text>ADP-alpha-D-ribose 1''-phosphate + H2O = ADP-D-ribose + phosphate</text>
        <dbReference type="Rhea" id="RHEA:25029"/>
        <dbReference type="ChEBI" id="CHEBI:15377"/>
        <dbReference type="ChEBI" id="CHEBI:43474"/>
        <dbReference type="ChEBI" id="CHEBI:57967"/>
        <dbReference type="ChEBI" id="CHEBI:58753"/>
        <dbReference type="EC" id="3.1.3.84"/>
    </reaction>
</comment>
<dbReference type="eggNOG" id="ENOG502S60W">
    <property type="taxonomic scope" value="Eukaryota"/>
</dbReference>
<dbReference type="SMART" id="SM00506">
    <property type="entry name" value="A1pp"/>
    <property type="match status" value="1"/>
</dbReference>
<dbReference type="Proteomes" id="UP000182444">
    <property type="component" value="Chromosome 1A"/>
</dbReference>
<dbReference type="GO" id="GO:0140291">
    <property type="term" value="P:peptidyl-glutamate ADP-deribosylation"/>
    <property type="evidence" value="ECO:0007669"/>
    <property type="project" value="TreeGrafter"/>
</dbReference>
<protein>
    <recommendedName>
        <fullName evidence="3">ADP-ribose 1''-phosphate phosphatase</fullName>
        <ecNumber evidence="2">3.1.3.84</ecNumber>
    </recommendedName>
</protein>
<reference evidence="7 9" key="2">
    <citation type="submission" date="2018-07" db="EMBL/GenBank/DDBJ databases">
        <title>Draft Genome Assemblies for Five Robust Yarrowia lipolytica Strains Exhibiting High Lipid Production and Pentose Sugar Utilization and Sugar Alcohol Secretion from Undetoxified Lignocellulosic Biomass Hydrolysates.</title>
        <authorList>
            <consortium name="DOE Joint Genome Institute"/>
            <person name="Walker C."/>
            <person name="Ryu S."/>
            <person name="Na H."/>
            <person name="Zane M."/>
            <person name="LaButti K."/>
            <person name="Lipzen A."/>
            <person name="Haridas S."/>
            <person name="Barry K."/>
            <person name="Grigoriev I.V."/>
            <person name="Quarterman J."/>
            <person name="Slininger P."/>
            <person name="Dien B."/>
            <person name="Trinh C.T."/>
        </authorList>
    </citation>
    <scope>NUCLEOTIDE SEQUENCE [LARGE SCALE GENOMIC DNA]</scope>
    <source>
        <strain evidence="7 9">YB392</strain>
    </source>
</reference>
<dbReference type="InterPro" id="IPR050892">
    <property type="entry name" value="ADP-ribose_metab_enzymes"/>
</dbReference>
<dbReference type="EC" id="3.1.3.84" evidence="2"/>
<evidence type="ECO:0000256" key="2">
    <source>
        <dbReference type="ARBA" id="ARBA00012983"/>
    </source>
</evidence>
<evidence type="ECO:0000256" key="3">
    <source>
        <dbReference type="ARBA" id="ARBA00019744"/>
    </source>
</evidence>
<evidence type="ECO:0000256" key="1">
    <source>
        <dbReference type="ARBA" id="ARBA00006575"/>
    </source>
</evidence>
<dbReference type="CDD" id="cd02901">
    <property type="entry name" value="Macro_Poa1p-like"/>
    <property type="match status" value="1"/>
</dbReference>
<dbReference type="AlphaFoldDB" id="A0A1H6PW77"/>
<feature type="domain" description="Macro" evidence="5">
    <location>
        <begin position="1"/>
        <end position="169"/>
    </location>
</feature>
<reference evidence="6 8" key="1">
    <citation type="journal article" date="2016" name="PLoS ONE">
        <title>Sequence Assembly of Yarrowia lipolytica Strain W29/CLIB89 Shows Transposable Element Diversity.</title>
        <authorList>
            <person name="Magnan C."/>
            <person name="Yu J."/>
            <person name="Chang I."/>
            <person name="Jahn E."/>
            <person name="Kanomata Y."/>
            <person name="Wu J."/>
            <person name="Zeller M."/>
            <person name="Oakes M."/>
            <person name="Baldi P."/>
            <person name="Sandmeyer S."/>
        </authorList>
    </citation>
    <scope>NUCLEOTIDE SEQUENCE [LARGE SCALE GENOMIC DNA]</scope>
    <source>
        <strain evidence="6">CLIB89</strain>
        <strain evidence="8">CLIB89(W29)</strain>
    </source>
</reference>
<evidence type="ECO:0000259" key="5">
    <source>
        <dbReference type="PROSITE" id="PS51154"/>
    </source>
</evidence>
<dbReference type="RefSeq" id="XP_499826.2">
    <property type="nucleotide sequence ID" value="XM_499826.2"/>
</dbReference>
<dbReference type="OrthoDB" id="2155246at2759"/>
<dbReference type="GO" id="GO:0016791">
    <property type="term" value="F:phosphatase activity"/>
    <property type="evidence" value="ECO:0007669"/>
    <property type="project" value="EnsemblFungi"/>
</dbReference>
<dbReference type="KEGG" id="yli:2906499"/>
<evidence type="ECO:0000313" key="8">
    <source>
        <dbReference type="Proteomes" id="UP000182444"/>
    </source>
</evidence>
<dbReference type="EMBL" id="KZ857334">
    <property type="protein sequence ID" value="RDW26295.1"/>
    <property type="molecule type" value="Genomic_DNA"/>
</dbReference>
<dbReference type="InterPro" id="IPR002589">
    <property type="entry name" value="Macro_dom"/>
</dbReference>
<evidence type="ECO:0000313" key="7">
    <source>
        <dbReference type="EMBL" id="RDW26295.1"/>
    </source>
</evidence>
<comment type="similarity">
    <text evidence="1">Belongs to the POA1 family.</text>
</comment>
<dbReference type="GeneID" id="2906499"/>
<dbReference type="GO" id="GO:0047407">
    <property type="term" value="F:ADP-ribosyl-[dinitrogen reductase] hydrolase activity"/>
    <property type="evidence" value="ECO:0007669"/>
    <property type="project" value="EnsemblFungi"/>
</dbReference>
<accession>A0A1H6PW77</accession>
<dbReference type="PANTHER" id="PTHR12521:SF0">
    <property type="entry name" value="ADP-RIBOSE GLYCOHYDROLASE OARD1"/>
    <property type="match status" value="1"/>
</dbReference>
<organism evidence="6 8">
    <name type="scientific">Yarrowia lipolytica</name>
    <name type="common">Candida lipolytica</name>
    <dbReference type="NCBI Taxonomy" id="4952"/>
    <lineage>
        <taxon>Eukaryota</taxon>
        <taxon>Fungi</taxon>
        <taxon>Dikarya</taxon>
        <taxon>Ascomycota</taxon>
        <taxon>Saccharomycotina</taxon>
        <taxon>Dipodascomycetes</taxon>
        <taxon>Dipodascales</taxon>
        <taxon>Dipodascales incertae sedis</taxon>
        <taxon>Yarrowia</taxon>
    </lineage>
</organism>
<evidence type="ECO:0000313" key="9">
    <source>
        <dbReference type="Proteomes" id="UP000256601"/>
    </source>
</evidence>
<dbReference type="VEuPathDB" id="FungiDB:YALI0_A06908g"/>
<gene>
    <name evidence="7" type="ORF">B0I71DRAFT_131048</name>
    <name evidence="6" type="ORF">YALI1_A06594g</name>
</gene>
<evidence type="ECO:0000313" key="6">
    <source>
        <dbReference type="EMBL" id="AOW00335.1"/>
    </source>
</evidence>
<name>A0A1H6PW77_YARLL</name>
<dbReference type="InterPro" id="IPR043472">
    <property type="entry name" value="Macro_dom-like"/>
</dbReference>
<dbReference type="OMA" id="HATNCIA"/>
<dbReference type="PANTHER" id="PTHR12521">
    <property type="entry name" value="PROTEIN C6ORF130"/>
    <property type="match status" value="1"/>
</dbReference>
<dbReference type="PROSITE" id="PS51154">
    <property type="entry name" value="MACRO"/>
    <property type="match status" value="1"/>
</dbReference>
<evidence type="ECO:0000256" key="4">
    <source>
        <dbReference type="ARBA" id="ARBA00034427"/>
    </source>
</evidence>
<dbReference type="Gene3D" id="3.40.220.10">
    <property type="entry name" value="Leucine Aminopeptidase, subunit E, domain 1"/>
    <property type="match status" value="1"/>
</dbReference>
<sequence length="169" mass="18589">MGYRLSALTYVQGDLFEESPRPAVLAHACNCLGSWGSGVAAGFKQKFPGAFVEYKRHCDKYSDDNSALLGTCQLIETHDAQTGELVYVACLFTSVRFGARVDGPEQIVKQTKLAMQDLQKQLAKMSGPIDGNSTVHMPKINAGLFRVPWRDTEKVLEEVGQPCTVYVID</sequence>
<dbReference type="SMR" id="A0A1H6PW77"/>
<dbReference type="EMBL" id="CP017553">
    <property type="protein sequence ID" value="AOW00335.1"/>
    <property type="molecule type" value="Genomic_DNA"/>
</dbReference>
<dbReference type="VEuPathDB" id="FungiDB:YALI1_A06594g"/>
<dbReference type="Pfam" id="PF01661">
    <property type="entry name" value="Macro"/>
    <property type="match status" value="1"/>
</dbReference>